<feature type="domain" description="DUF7507" evidence="3">
    <location>
        <begin position="1411"/>
        <end position="1510"/>
    </location>
</feature>
<feature type="compositionally biased region" description="Low complexity" evidence="1">
    <location>
        <begin position="1261"/>
        <end position="1285"/>
    </location>
</feature>
<dbReference type="OrthoDB" id="599464at2"/>
<proteinExistence type="predicted"/>
<protein>
    <recommendedName>
        <fullName evidence="3">DUF7507 domain-containing protein</fullName>
    </recommendedName>
</protein>
<comment type="caution">
    <text evidence="4">The sequence shown here is derived from an EMBL/GenBank/DDBJ whole genome shotgun (WGS) entry which is preliminary data.</text>
</comment>
<dbReference type="NCBIfam" id="TIGR01451">
    <property type="entry name" value="B_ant_repeat"/>
    <property type="match status" value="8"/>
</dbReference>
<feature type="domain" description="DUF7507" evidence="3">
    <location>
        <begin position="1661"/>
        <end position="1750"/>
    </location>
</feature>
<name>A0A2W7UMU9_9FLAO</name>
<evidence type="ECO:0000313" key="5">
    <source>
        <dbReference type="Proteomes" id="UP000249177"/>
    </source>
</evidence>
<dbReference type="InterPro" id="IPR047589">
    <property type="entry name" value="DUF11_rpt"/>
</dbReference>
<dbReference type="Pfam" id="PF24346">
    <property type="entry name" value="DUF7507"/>
    <property type="match status" value="8"/>
</dbReference>
<evidence type="ECO:0000256" key="1">
    <source>
        <dbReference type="SAM" id="MobiDB-lite"/>
    </source>
</evidence>
<dbReference type="EMBL" id="QKXH01000002">
    <property type="protein sequence ID" value="PZX94695.1"/>
    <property type="molecule type" value="Genomic_DNA"/>
</dbReference>
<dbReference type="Pfam" id="PF13585">
    <property type="entry name" value="CHU_C"/>
    <property type="match status" value="1"/>
</dbReference>
<evidence type="ECO:0000256" key="2">
    <source>
        <dbReference type="SAM" id="Phobius"/>
    </source>
</evidence>
<dbReference type="PANTHER" id="PTHR34819">
    <property type="entry name" value="LARGE CYSTEINE-RICH PERIPLASMIC PROTEIN OMCB"/>
    <property type="match status" value="1"/>
</dbReference>
<sequence>MRKKYPTLSINQLDQSIALEVLIKVVFRRVLFSMIFYLFATTNILAQCNTETPLPFIDSTFGNLSATSSLSGLCLLCSASNASRLIDADLNNFATASVSIGVAGSANYRVTDNDTDYLAGTYAGYRINVSGLLSVNLLGSITIRTYLNGVLRETATGSSLLGLGLLNGSGNNYVLGFNTTKSFDAIEISVGSLVGLLNTVDVYYPVIRNYCAGPALSCNTASPMNLPTYPVSIEASHTGVSGVTVGNIFDAENVISSSTGDYATITLTAGIASSGSISVKDQLTDYPLGTYAGFEIENSNLLSVSALGNIRITTYLNGAPQDQFFGNNLVVNGALLNNSGRYKVGFVSTKSFDEVQISINQTVALSLGSTRVYSAVFENFCAGPDLACNTQTEMVAPTYPVYINGINTGIDGLVCALCSISNSENLIDQNGSNFAQINLTASVGNSGSISVKDQITDYPIGSFVGFTVENPSLLNVNALDAVTIRTYLNGVLQETKFGNSALATVGTNLLVGSSIKTIGFVSTKSFDEARITIANTATVNLGVVNVYNAVFQKLCPVTLECNKTYALTNPTFPVVIDSGKTGVNGVACVACAVNNTNNVLTASTTDFATILVTAGVIAPASIAVLDQLSTYPVGTFAGFTIKDLNSLVQLDLFNSLTISTYLDGVFRESKSASQLLNLSLLTPYGSGSGIYNVGFSTTQTFDEVRISVGSLASVINDINVYGAFINTASTSGGTLFCAVIEAVDDPLPSIIGATGNIDAGNVLTNDTINGTPVTLSDINLSITTPATPMSAGALVPFIDPLTGIITIPAGTPAGNYTITYQICYKLNSLTCDSAIVTVNVTAALIDAINDTNTGTIYGATGGNTGINVYANDTLNGSPVNASDVVMTSFPNGPLTVNTDGSVLVASNTPGGTYTVDYTICEKLNPANCDTATVTVFVSSPSIALVKVGAVGGTGMAGDIVTYTFTVTNTGNTILTNIIVNDLLTGSVNLAITPSSLAPNAVGTATASYTIQQADVNAGQVTNTATVTGTTPTNGTVTDTSGTTITNDTPTVTTLTPSPSIALVKTGAVGGTGIAGDVITYTFAVTNTGNTTLTNIFIDDVLTGSTNLAVTPSTLAPNGIGTATATYTIQQVDVNVGQVTNSATVTGTTPTNGTVTDTSGTTITNDTPTVTTLIPNPSIALVKTGVIGGTGEVGYMITYTFTVTNTGNTTLSTIFINDILTNSLNLVVTPSILAPNGIGTATASYTIQQSDMDAGKVSNSATVTGTTPTGGTVTDTSGTTITNDTPTETVLTPNPSIAVVKTGAVGGTGSAGDMITYTFTVTNTGNTTLSNIIINDALTNSVNLAVTPSLLVPNAIGIVTTTYTIQQSDMDAGKVTNSATVVGTTPVGGTVTDTSGTTITNDTPTVTTLTPSPRIALVKTGAVGGTGTVGDVITYGFTVTNTGNTTLSNIIVNDPLTGSLNLAVTPSTLAPNGIGTATATYIIKQSDTDAGIVTNSATVTGTTPTNGTVTDTSGTTVTNDIPTVTTLTPSPSIALVKTGVLGGTGTVGDLITYTFTVTNTGNTTLSNIIVNDPLTGSVNLAVTPSTLTPNGIGTATATYTIKQSDIDDGKVTNSATVVGTAPTAGTVTDTSGTTVINDTPTVTIVNPLFNIKIMKEGIYEDKNKDGIANIGDVVNYTFTISNTGNTAIRNITIKDDNVPAVRGVLNTLAAGASDGITFTAEYSITNSDIALGYVYNSAFASAISSANATITALSEDPTPCVVCPINSNCLTCTITAIPQSPSIAILKKAVFDDNNGDGYAEIGETISYSFIVMNTGNLPLTNVIVTDALPGIVIMGGPINLVAGATDGASFHGIYHLTLQDIIKGSVSNQAIVKGTTPSGAEVVDMSDDDSPLQDDPTVLGIDGCSLEVFNAVSPDGDGLNDFFRIRGIECYPKNTVEIFNRWGIKVYESEGYNNDNVIFSGISEGRVTVNKSEGLPSGTYFYIVKYKDFSGNGIDKSGYLDLSRD</sequence>
<keyword evidence="2" id="KW-1133">Transmembrane helix</keyword>
<gene>
    <name evidence="4" type="ORF">DOS84_03840</name>
</gene>
<feature type="domain" description="DUF7507" evidence="3">
    <location>
        <begin position="1779"/>
        <end position="1884"/>
    </location>
</feature>
<feature type="domain" description="DUF7507" evidence="3">
    <location>
        <begin position="1529"/>
        <end position="1628"/>
    </location>
</feature>
<dbReference type="InterPro" id="IPR051172">
    <property type="entry name" value="Chlamydia_OmcB"/>
</dbReference>
<evidence type="ECO:0000259" key="3">
    <source>
        <dbReference type="Pfam" id="PF24346"/>
    </source>
</evidence>
<feature type="domain" description="DUF7507" evidence="3">
    <location>
        <begin position="1293"/>
        <end position="1392"/>
    </location>
</feature>
<dbReference type="PANTHER" id="PTHR34819:SF3">
    <property type="entry name" value="CELL SURFACE PROTEIN"/>
    <property type="match status" value="1"/>
</dbReference>
<evidence type="ECO:0000313" key="4">
    <source>
        <dbReference type="EMBL" id="PZX94695.1"/>
    </source>
</evidence>
<feature type="region of interest" description="Disordered" evidence="1">
    <location>
        <begin position="1257"/>
        <end position="1285"/>
    </location>
</feature>
<keyword evidence="5" id="KW-1185">Reference proteome</keyword>
<dbReference type="Proteomes" id="UP000249177">
    <property type="component" value="Unassembled WGS sequence"/>
</dbReference>
<feature type="domain" description="DUF7507" evidence="3">
    <location>
        <begin position="1057"/>
        <end position="1156"/>
    </location>
</feature>
<feature type="transmembrane region" description="Helical" evidence="2">
    <location>
        <begin position="21"/>
        <end position="40"/>
    </location>
</feature>
<accession>A0A2W7UMU9</accession>
<keyword evidence="2" id="KW-0812">Transmembrane</keyword>
<organism evidence="4 5">
    <name type="scientific">Flavobacterium aquariorum</name>
    <dbReference type="NCBI Taxonomy" id="2217670"/>
    <lineage>
        <taxon>Bacteria</taxon>
        <taxon>Pseudomonadati</taxon>
        <taxon>Bacteroidota</taxon>
        <taxon>Flavobacteriia</taxon>
        <taxon>Flavobacteriales</taxon>
        <taxon>Flavobacteriaceae</taxon>
        <taxon>Flavobacterium</taxon>
    </lineage>
</organism>
<keyword evidence="2" id="KW-0472">Membrane</keyword>
<reference evidence="4 5" key="1">
    <citation type="submission" date="2018-06" db="EMBL/GenBank/DDBJ databases">
        <title>Flavobacterium sp IMCC34762, genome.</title>
        <authorList>
            <person name="Joung Y."/>
            <person name="Cho J."/>
            <person name="Song J."/>
        </authorList>
    </citation>
    <scope>NUCLEOTIDE SEQUENCE [LARGE SCALE GENOMIC DNA]</scope>
    <source>
        <strain evidence="4 5">IMCC34762</strain>
    </source>
</reference>
<feature type="domain" description="DUF7507" evidence="3">
    <location>
        <begin position="939"/>
        <end position="1038"/>
    </location>
</feature>
<dbReference type="InterPro" id="IPR055354">
    <property type="entry name" value="DUF7507"/>
</dbReference>
<dbReference type="RefSeq" id="WP_111408791.1">
    <property type="nucleotide sequence ID" value="NZ_QKXH01000002.1"/>
</dbReference>
<feature type="domain" description="DUF7507" evidence="3">
    <location>
        <begin position="1175"/>
        <end position="1274"/>
    </location>
</feature>